<organism evidence="1">
    <name type="scientific">Rhizophora mucronata</name>
    <name type="common">Asiatic mangrove</name>
    <dbReference type="NCBI Taxonomy" id="61149"/>
    <lineage>
        <taxon>Eukaryota</taxon>
        <taxon>Viridiplantae</taxon>
        <taxon>Streptophyta</taxon>
        <taxon>Embryophyta</taxon>
        <taxon>Tracheophyta</taxon>
        <taxon>Spermatophyta</taxon>
        <taxon>Magnoliopsida</taxon>
        <taxon>eudicotyledons</taxon>
        <taxon>Gunneridae</taxon>
        <taxon>Pentapetalae</taxon>
        <taxon>rosids</taxon>
        <taxon>fabids</taxon>
        <taxon>Malpighiales</taxon>
        <taxon>Rhizophoraceae</taxon>
        <taxon>Rhizophora</taxon>
    </lineage>
</organism>
<dbReference type="EMBL" id="GGEC01075084">
    <property type="protein sequence ID" value="MBX55568.1"/>
    <property type="molecule type" value="Transcribed_RNA"/>
</dbReference>
<protein>
    <submittedName>
        <fullName evidence="1">Uncharacterized protein</fullName>
    </submittedName>
</protein>
<evidence type="ECO:0000313" key="1">
    <source>
        <dbReference type="EMBL" id="MBX55568.1"/>
    </source>
</evidence>
<accession>A0A2P2PLF9</accession>
<sequence>MTRNLISTIKLKPLSYDAQRDYKVAEVLVFYQCGIYTPNNYDLQLDN</sequence>
<dbReference type="AlphaFoldDB" id="A0A2P2PLF9"/>
<name>A0A2P2PLF9_RHIMU</name>
<proteinExistence type="predicted"/>
<reference evidence="1" key="1">
    <citation type="submission" date="2018-02" db="EMBL/GenBank/DDBJ databases">
        <title>Rhizophora mucronata_Transcriptome.</title>
        <authorList>
            <person name="Meera S.P."/>
            <person name="Sreeshan A."/>
            <person name="Augustine A."/>
        </authorList>
    </citation>
    <scope>NUCLEOTIDE SEQUENCE</scope>
    <source>
        <tissue evidence="1">Leaf</tissue>
    </source>
</reference>